<evidence type="ECO:0000313" key="1">
    <source>
        <dbReference type="EMBL" id="KKM65391.1"/>
    </source>
</evidence>
<protein>
    <submittedName>
        <fullName evidence="1">Uncharacterized protein</fullName>
    </submittedName>
</protein>
<reference evidence="1" key="1">
    <citation type="journal article" date="2015" name="Nature">
        <title>Complex archaea that bridge the gap between prokaryotes and eukaryotes.</title>
        <authorList>
            <person name="Spang A."/>
            <person name="Saw J.H."/>
            <person name="Jorgensen S.L."/>
            <person name="Zaremba-Niedzwiedzka K."/>
            <person name="Martijn J."/>
            <person name="Lind A.E."/>
            <person name="van Eijk R."/>
            <person name="Schleper C."/>
            <person name="Guy L."/>
            <person name="Ettema T.J."/>
        </authorList>
    </citation>
    <scope>NUCLEOTIDE SEQUENCE</scope>
</reference>
<dbReference type="Gene3D" id="2.60.120.260">
    <property type="entry name" value="Galactose-binding domain-like"/>
    <property type="match status" value="1"/>
</dbReference>
<comment type="caution">
    <text evidence="1">The sequence shown here is derived from an EMBL/GenBank/DDBJ whole genome shotgun (WGS) entry which is preliminary data.</text>
</comment>
<dbReference type="EMBL" id="LAZR01010733">
    <property type="protein sequence ID" value="KKM65391.1"/>
    <property type="molecule type" value="Genomic_DNA"/>
</dbReference>
<accession>A0A0F9JSH2</accession>
<gene>
    <name evidence="1" type="ORF">LCGC14_1491720</name>
</gene>
<proteinExistence type="predicted"/>
<sequence length="756" mass="82031">MASAIIGDNEVSLGGVRYPVTGSIRRRLISRFPAKVIFGDDAYANEQVLSNFIISDQRGGIGVEEMVEGVHDDRCWISECDLRFRNHMLLPVLATDAGAGGLSAKDVQVFFSYDGATYASFDEFLRIYDNGNTDFNDVIKTLAASPTDAAVVINAAFICLNTSGYDVNPKLWLPDQLVDGDLEVWTTSTNLTNWTEVTVGTGTVTQESGLVEKGSFSARFVTLGATTQAHITQVLSFGKLLRGKEITLTARVRTNQAADAVISVSDAGGTTSANPVGINAFETVTVVHTVGATATNITILVGNVPTETAITYIDDVNISYSETTAPFQNLTSLEPKFVVEWDDKVFGMDAAGKISYTTDLLTWTLNGQLKLPSGSVNSLAIYRDANGTEIIYANAKQGEFAYDFDNAKFLATEVALPNHDNAGKGATRWRDGYFVSAGLDVIKYIAGNPATIDERGLNNDDGLPTEYDGEIQHLIKGYREMFALIDPTDSALSSRMSVGAYDGRAWQLKYTLASADKDALHGIISTDYGEFRLWFGANEKAFSLPLQKSLQNPKKDSNYTYAAAAVHITPWFDAGTAAFAKVAKKVTITAKDTTANETIVVQYRIDHATVDRDTGWTTLGTLTAAADGVETTLEFASGAGLVFDAIQFRFNFVRGGTTTKSPDLQNFVLSYTRKVDSKWGFTFTINTAEAKRVGSNPKKLYDSLIAAIEARLFQEFIYRDGSDATDTRYVLLTPADSIDQSGQGFKGQFLITAVEA</sequence>
<dbReference type="AlphaFoldDB" id="A0A0F9JSH2"/>
<organism evidence="1">
    <name type="scientific">marine sediment metagenome</name>
    <dbReference type="NCBI Taxonomy" id="412755"/>
    <lineage>
        <taxon>unclassified sequences</taxon>
        <taxon>metagenomes</taxon>
        <taxon>ecological metagenomes</taxon>
    </lineage>
</organism>
<name>A0A0F9JSH2_9ZZZZ</name>